<feature type="transmembrane region" description="Helical" evidence="9">
    <location>
        <begin position="425"/>
        <end position="446"/>
    </location>
</feature>
<dbReference type="InterPro" id="IPR006669">
    <property type="entry name" value="MgtE_transporter"/>
</dbReference>
<feature type="transmembrane region" description="Helical" evidence="9">
    <location>
        <begin position="387"/>
        <end position="413"/>
    </location>
</feature>
<dbReference type="Pfam" id="PF03448">
    <property type="entry name" value="MgtE_N"/>
    <property type="match status" value="1"/>
</dbReference>
<dbReference type="PANTHER" id="PTHR43773:SF1">
    <property type="entry name" value="MAGNESIUM TRANSPORTER MGTE"/>
    <property type="match status" value="1"/>
</dbReference>
<reference evidence="11 12" key="1">
    <citation type="submission" date="2020-11" db="EMBL/GenBank/DDBJ databases">
        <title>Amino acid is mineralized and recycled by bacteria in oceanic microbiome.</title>
        <authorList>
            <person name="Zheng L.Y."/>
        </authorList>
    </citation>
    <scope>NUCLEOTIDE SEQUENCE [LARGE SCALE GENOMIC DNA]</scope>
    <source>
        <strain evidence="11 12">A32-1</strain>
    </source>
</reference>
<evidence type="ECO:0000313" key="11">
    <source>
        <dbReference type="EMBL" id="QPE04193.1"/>
    </source>
</evidence>
<dbReference type="Gene3D" id="1.25.60.10">
    <property type="entry name" value="MgtE N-terminal domain-like"/>
    <property type="match status" value="1"/>
</dbReference>
<sequence>MDDEFEGFLQTVTPLLRDRKLDELRSLLAEQDAAEIAQLLEREDARDRAVLYRLLRRDQALEAFELLDPGMRAELIGGLREEDVSKVFEELDPDDRAQLIDELPAGVARQLMRGLSPAERELTAPMLGYPKNSVGRFMSTEYVRLSPQLTVGDALSHVRHRGMDAETVYMLPVTSPHRRVLGVVGLRDLVMGRPDVSVAELMGEARIARATDAAEAAARSLVDSGLLAMPIVDSQDRLLGILTVDDAARILEEAEDEDAARQGASEPLGRPYLTTPVLRIVRARVVWLLVLAVSALLTVQVLGIFEATLEQVVTLALFIPLLTGTAGNTGSQAATTVTRALAMGEVRKRDALTVMWREVRVGAILGGLLGVLGFALASIVFDPALGAIVGLTLLFICTLAATVGGLMPILAMAVRADPAVFSTPFISTFCDATSLIIYFVVATWILQLS</sequence>
<dbReference type="InterPro" id="IPR000644">
    <property type="entry name" value="CBS_dom"/>
</dbReference>
<evidence type="ECO:0000256" key="4">
    <source>
        <dbReference type="ARBA" id="ARBA00022692"/>
    </source>
</evidence>
<keyword evidence="3 9" id="KW-0813">Transport</keyword>
<dbReference type="Gene3D" id="1.10.357.20">
    <property type="entry name" value="SLC41 divalent cation transporters, integral membrane domain"/>
    <property type="match status" value="1"/>
</dbReference>
<dbReference type="RefSeq" id="WP_195692272.1">
    <property type="nucleotide sequence ID" value="NZ_CP064760.1"/>
</dbReference>
<keyword evidence="5 9" id="KW-0460">Magnesium</keyword>
<evidence type="ECO:0000256" key="6">
    <source>
        <dbReference type="ARBA" id="ARBA00022989"/>
    </source>
</evidence>
<dbReference type="GO" id="GO:0015095">
    <property type="term" value="F:magnesium ion transmembrane transporter activity"/>
    <property type="evidence" value="ECO:0007669"/>
    <property type="project" value="UniProtKB-UniRule"/>
</dbReference>
<proteinExistence type="inferred from homology"/>
<dbReference type="PANTHER" id="PTHR43773">
    <property type="entry name" value="MAGNESIUM TRANSPORTER MGTE"/>
    <property type="match status" value="1"/>
</dbReference>
<keyword evidence="9" id="KW-0479">Metal-binding</keyword>
<name>A0A7S8MWF9_9MICO</name>
<dbReference type="SUPFAM" id="SSF161093">
    <property type="entry name" value="MgtE membrane domain-like"/>
    <property type="match status" value="1"/>
</dbReference>
<dbReference type="GO" id="GO:0046872">
    <property type="term" value="F:metal ion binding"/>
    <property type="evidence" value="ECO:0007669"/>
    <property type="project" value="UniProtKB-KW"/>
</dbReference>
<dbReference type="AlphaFoldDB" id="A0A7S8MWF9"/>
<comment type="subunit">
    <text evidence="9">Homodimer.</text>
</comment>
<dbReference type="KEGG" id="msf:IT882_13495"/>
<comment type="function">
    <text evidence="9">Acts as a magnesium transporter.</text>
</comment>
<dbReference type="SMART" id="SM00116">
    <property type="entry name" value="CBS"/>
    <property type="match status" value="1"/>
</dbReference>
<evidence type="ECO:0000256" key="3">
    <source>
        <dbReference type="ARBA" id="ARBA00022448"/>
    </source>
</evidence>
<dbReference type="SUPFAM" id="SSF158791">
    <property type="entry name" value="MgtE N-terminal domain-like"/>
    <property type="match status" value="1"/>
</dbReference>
<keyword evidence="9" id="KW-1003">Cell membrane</keyword>
<feature type="transmembrane region" description="Helical" evidence="9">
    <location>
        <begin position="361"/>
        <end position="381"/>
    </location>
</feature>
<protein>
    <recommendedName>
        <fullName evidence="9">Magnesium transporter MgtE</fullName>
    </recommendedName>
</protein>
<dbReference type="InterPro" id="IPR036739">
    <property type="entry name" value="SLC41_membr_dom_sf"/>
</dbReference>
<evidence type="ECO:0000259" key="10">
    <source>
        <dbReference type="PROSITE" id="PS51371"/>
    </source>
</evidence>
<gene>
    <name evidence="11" type="primary">mgtE</name>
    <name evidence="11" type="ORF">IT882_13495</name>
</gene>
<keyword evidence="8" id="KW-0129">CBS domain</keyword>
<dbReference type="Gene3D" id="3.10.580.10">
    <property type="entry name" value="CBS-domain"/>
    <property type="match status" value="1"/>
</dbReference>
<feature type="transmembrane region" description="Helical" evidence="9">
    <location>
        <begin position="285"/>
        <end position="305"/>
    </location>
</feature>
<dbReference type="InterPro" id="IPR046342">
    <property type="entry name" value="CBS_dom_sf"/>
</dbReference>
<dbReference type="NCBIfam" id="TIGR00400">
    <property type="entry name" value="mgtE"/>
    <property type="match status" value="1"/>
</dbReference>
<dbReference type="PROSITE" id="PS51371">
    <property type="entry name" value="CBS"/>
    <property type="match status" value="1"/>
</dbReference>
<dbReference type="Pfam" id="PF01769">
    <property type="entry name" value="MgtE"/>
    <property type="match status" value="1"/>
</dbReference>
<evidence type="ECO:0000256" key="7">
    <source>
        <dbReference type="ARBA" id="ARBA00023136"/>
    </source>
</evidence>
<comment type="similarity">
    <text evidence="2 9">Belongs to the SLC41A transporter family.</text>
</comment>
<keyword evidence="6 9" id="KW-1133">Transmembrane helix</keyword>
<evidence type="ECO:0000256" key="1">
    <source>
        <dbReference type="ARBA" id="ARBA00004141"/>
    </source>
</evidence>
<feature type="domain" description="CBS" evidence="10">
    <location>
        <begin position="191"/>
        <end position="257"/>
    </location>
</feature>
<evidence type="ECO:0000313" key="12">
    <source>
        <dbReference type="Proteomes" id="UP000594480"/>
    </source>
</evidence>
<evidence type="ECO:0000256" key="8">
    <source>
        <dbReference type="PROSITE-ProRule" id="PRU00703"/>
    </source>
</evidence>
<keyword evidence="12" id="KW-1185">Reference proteome</keyword>
<dbReference type="GO" id="GO:0005886">
    <property type="term" value="C:plasma membrane"/>
    <property type="evidence" value="ECO:0007669"/>
    <property type="project" value="UniProtKB-SubCell"/>
</dbReference>
<dbReference type="Proteomes" id="UP000594480">
    <property type="component" value="Chromosome"/>
</dbReference>
<dbReference type="CDD" id="cd04606">
    <property type="entry name" value="CBS_pair_Mg_transporter"/>
    <property type="match status" value="1"/>
</dbReference>
<accession>A0A7S8MWF9</accession>
<feature type="transmembrane region" description="Helical" evidence="9">
    <location>
        <begin position="317"/>
        <end position="341"/>
    </location>
</feature>
<comment type="subcellular location">
    <subcellularLocation>
        <location evidence="9">Cell membrane</location>
        <topology evidence="9">Multi-pass membrane protein</topology>
    </subcellularLocation>
    <subcellularLocation>
        <location evidence="1">Membrane</location>
        <topology evidence="1">Multi-pass membrane protein</topology>
    </subcellularLocation>
</comment>
<evidence type="ECO:0000256" key="2">
    <source>
        <dbReference type="ARBA" id="ARBA00009749"/>
    </source>
</evidence>
<dbReference type="Pfam" id="PF00571">
    <property type="entry name" value="CBS"/>
    <property type="match status" value="2"/>
</dbReference>
<dbReference type="SMART" id="SM00924">
    <property type="entry name" value="MgtE_N"/>
    <property type="match status" value="1"/>
</dbReference>
<evidence type="ECO:0000256" key="9">
    <source>
        <dbReference type="RuleBase" id="RU362011"/>
    </source>
</evidence>
<dbReference type="InterPro" id="IPR038076">
    <property type="entry name" value="MgtE_N_sf"/>
</dbReference>
<dbReference type="InterPro" id="IPR006667">
    <property type="entry name" value="SLC41_membr_dom"/>
</dbReference>
<keyword evidence="4 9" id="KW-0812">Transmembrane</keyword>
<dbReference type="InterPro" id="IPR006668">
    <property type="entry name" value="Mg_transptr_MgtE_intracell_dom"/>
</dbReference>
<evidence type="ECO:0000256" key="5">
    <source>
        <dbReference type="ARBA" id="ARBA00022842"/>
    </source>
</evidence>
<organism evidence="11 12">
    <name type="scientific">Microbacterium schleiferi</name>
    <dbReference type="NCBI Taxonomy" id="69362"/>
    <lineage>
        <taxon>Bacteria</taxon>
        <taxon>Bacillati</taxon>
        <taxon>Actinomycetota</taxon>
        <taxon>Actinomycetes</taxon>
        <taxon>Micrococcales</taxon>
        <taxon>Microbacteriaceae</taxon>
        <taxon>Microbacterium</taxon>
    </lineage>
</organism>
<dbReference type="SUPFAM" id="SSF54631">
    <property type="entry name" value="CBS-domain pair"/>
    <property type="match status" value="1"/>
</dbReference>
<dbReference type="EMBL" id="CP064760">
    <property type="protein sequence ID" value="QPE04193.1"/>
    <property type="molecule type" value="Genomic_DNA"/>
</dbReference>
<keyword evidence="7 9" id="KW-0472">Membrane</keyword>